<feature type="domain" description="Heparinase II/III-like C-terminal" evidence="1">
    <location>
        <begin position="10"/>
        <end position="166"/>
    </location>
</feature>
<dbReference type="Proteomes" id="UP000668060">
    <property type="component" value="Unassembled WGS sequence"/>
</dbReference>
<dbReference type="AlphaFoldDB" id="A0A9D9G5T1"/>
<comment type="caution">
    <text evidence="2">The sequence shown here is derived from an EMBL/GenBank/DDBJ whole genome shotgun (WGS) entry which is preliminary data.</text>
</comment>
<evidence type="ECO:0000313" key="3">
    <source>
        <dbReference type="Proteomes" id="UP000668060"/>
    </source>
</evidence>
<dbReference type="Gene3D" id="2.70.98.70">
    <property type="match status" value="1"/>
</dbReference>
<protein>
    <submittedName>
        <fullName evidence="2">Heparinase II/III family protein</fullName>
    </submittedName>
</protein>
<evidence type="ECO:0000259" key="1">
    <source>
        <dbReference type="Pfam" id="PF07940"/>
    </source>
</evidence>
<proteinExistence type="predicted"/>
<accession>A0A9D9G5T1</accession>
<reference evidence="2" key="1">
    <citation type="journal article" date="2021" name="Front. Mar. Sci.">
        <title>Genomes of Diverse Isolates of Prochlorococcus High-Light-Adapted Clade II in the Western Pacific Ocean.</title>
        <authorList>
            <person name="Yan W."/>
            <person name="Feng X."/>
            <person name="Zhang W."/>
            <person name="Nawaz M.Z."/>
            <person name="Luo T."/>
            <person name="Zhang R."/>
            <person name="Jiao N."/>
        </authorList>
    </citation>
    <scope>NUCLEOTIDE SEQUENCE</scope>
    <source>
        <strain evidence="2">CUG1433</strain>
    </source>
</reference>
<dbReference type="Pfam" id="PF07940">
    <property type="entry name" value="Hepar_II_III_C"/>
    <property type="match status" value="1"/>
</dbReference>
<evidence type="ECO:0000313" key="2">
    <source>
        <dbReference type="EMBL" id="MBO6971809.1"/>
    </source>
</evidence>
<name>A0A9D9G5T1_PROMR</name>
<gene>
    <name evidence="2" type="ORF">JJ842_07780</name>
</gene>
<dbReference type="GO" id="GO:0016829">
    <property type="term" value="F:lyase activity"/>
    <property type="evidence" value="ECO:0007669"/>
    <property type="project" value="InterPro"/>
</dbReference>
<sequence length="234" mass="28247">MKIFNSFFDREAGWFFLEYEPWIVYLRLFNQLDLPRPSHCHQDFGSPIIYHKKKELIIDPGRSSYLIDSNNEIKASKHSTFLINKEPTAYSERDLKFFPLPIKPYKVKKYHLGSQIYILIRYPLSLKANFKIKYAIRLFVINKKSIEIRDRISLFKKSNIITRFNFSYPLDKFNRLFSYSIDNNKTKNILLEEESKELCNSKRFLDYNRKHNYKSFSFRAETNKHFCSRFLISE</sequence>
<organism evidence="2 3">
    <name type="scientific">Prochlorococcus marinus CUG1433</name>
    <dbReference type="NCBI Taxonomy" id="2774506"/>
    <lineage>
        <taxon>Bacteria</taxon>
        <taxon>Bacillati</taxon>
        <taxon>Cyanobacteriota</taxon>
        <taxon>Cyanophyceae</taxon>
        <taxon>Synechococcales</taxon>
        <taxon>Prochlorococcaceae</taxon>
        <taxon>Prochlorococcus</taxon>
    </lineage>
</organism>
<dbReference type="EMBL" id="JAEPLN010000001">
    <property type="protein sequence ID" value="MBO6971809.1"/>
    <property type="molecule type" value="Genomic_DNA"/>
</dbReference>
<dbReference type="InterPro" id="IPR012480">
    <property type="entry name" value="Hepar_II_III_C"/>
</dbReference>